<evidence type="ECO:0000313" key="3">
    <source>
        <dbReference type="Proteomes" id="UP001055185"/>
    </source>
</evidence>
<protein>
    <recommendedName>
        <fullName evidence="4">DUF5105 domain-containing protein</fullName>
    </recommendedName>
</protein>
<dbReference type="RefSeq" id="WP_238317319.1">
    <property type="nucleotide sequence ID" value="NZ_BQKV01000059.1"/>
</dbReference>
<organism evidence="2 3">
    <name type="scientific">Faecalibacterium gallinarum</name>
    <dbReference type="NCBI Taxonomy" id="2903556"/>
    <lineage>
        <taxon>Bacteria</taxon>
        <taxon>Bacillati</taxon>
        <taxon>Bacillota</taxon>
        <taxon>Clostridia</taxon>
        <taxon>Eubacteriales</taxon>
        <taxon>Oscillospiraceae</taxon>
        <taxon>Faecalibacterium</taxon>
    </lineage>
</organism>
<comment type="caution">
    <text evidence="2">The sequence shown here is derived from an EMBL/GenBank/DDBJ whole genome shotgun (WGS) entry which is preliminary data.</text>
</comment>
<dbReference type="AlphaFoldDB" id="A0AA37N369"/>
<proteinExistence type="predicted"/>
<keyword evidence="3" id="KW-1185">Reference proteome</keyword>
<dbReference type="Proteomes" id="UP001055185">
    <property type="component" value="Unassembled WGS sequence"/>
</dbReference>
<gene>
    <name evidence="2" type="ORF">JCM17207_16930</name>
</gene>
<evidence type="ECO:0000313" key="2">
    <source>
        <dbReference type="EMBL" id="GJN65068.1"/>
    </source>
</evidence>
<sequence length="216" mass="22853">MKHLKILVPAISLSALLFLGACNSKTTSSPASELYSQGLALVSEMNEAIQSEAWVSLFTGDTAVREILSNAGQGDFSQPKAVYEIQFSDQAVTSLTGQADLTGFPESLQKRIYAAIQSAAANQINAMDGAETLAAASICTVSDTFVCDGLTENTLYLYTYENATPVMVSFVVGQDSAVLATGVPILSDSFSPDSPENVQLFLEDFGAQVSEITIPD</sequence>
<reference evidence="2" key="1">
    <citation type="journal article" date="2022" name="Int. J. Syst. Evol. Microbiol.">
        <title>Genome-based, phenotypic and chemotaxonomic classification of Faecalibacterium strains: proposal of three novel species Faecalibacterium duncaniae sp. nov., Faecalibacterium hattorii sp. nov. and Faecalibacterium gallinarum sp. nov. .</title>
        <authorList>
            <person name="Sakamoto M."/>
            <person name="Sakurai N."/>
            <person name="Tanno H."/>
            <person name="Iino T."/>
            <person name="Ohkuma M."/>
            <person name="Endo A."/>
        </authorList>
    </citation>
    <scope>NUCLEOTIDE SEQUENCE</scope>
    <source>
        <strain evidence="2">JCM 17207</strain>
    </source>
</reference>
<accession>A0AA37N369</accession>
<evidence type="ECO:0000256" key="1">
    <source>
        <dbReference type="SAM" id="SignalP"/>
    </source>
</evidence>
<feature type="signal peptide" evidence="1">
    <location>
        <begin position="1"/>
        <end position="21"/>
    </location>
</feature>
<evidence type="ECO:0008006" key="4">
    <source>
        <dbReference type="Google" id="ProtNLM"/>
    </source>
</evidence>
<dbReference type="EMBL" id="BQKV01000059">
    <property type="protein sequence ID" value="GJN65068.1"/>
    <property type="molecule type" value="Genomic_DNA"/>
</dbReference>
<feature type="chain" id="PRO_5041244198" description="DUF5105 domain-containing protein" evidence="1">
    <location>
        <begin position="22"/>
        <end position="216"/>
    </location>
</feature>
<keyword evidence="1" id="KW-0732">Signal</keyword>
<name>A0AA37N369_9FIRM</name>
<dbReference type="PROSITE" id="PS51257">
    <property type="entry name" value="PROKAR_LIPOPROTEIN"/>
    <property type="match status" value="1"/>
</dbReference>